<name>A0A1C9EHZ5_9CAUD</name>
<proteinExistence type="predicted"/>
<dbReference type="EMBL" id="KX557282">
    <property type="protein sequence ID" value="AON97406.1"/>
    <property type="molecule type" value="Genomic_DNA"/>
</dbReference>
<dbReference type="Proteomes" id="UP000201968">
    <property type="component" value="Segment"/>
</dbReference>
<dbReference type="GeneID" id="29078408"/>
<dbReference type="OrthoDB" id="25086at10239"/>
<accession>A0A1C9EHZ5</accession>
<reference evidence="2" key="1">
    <citation type="submission" date="2016-07" db="EMBL/GenBank/DDBJ databases">
        <authorList>
            <person name="Florea S."/>
            <person name="Webb J.S."/>
            <person name="Jaromczyk J."/>
            <person name="Schardl C.L."/>
        </authorList>
    </citation>
    <scope>NUCLEOTIDE SEQUENCE [LARGE SCALE GENOMIC DNA]</scope>
</reference>
<dbReference type="RefSeq" id="YP_009277961.1">
    <property type="nucleotide sequence ID" value="NC_031004.1"/>
</dbReference>
<protein>
    <submittedName>
        <fullName evidence="1">Uncharacterized protein</fullName>
    </submittedName>
</protein>
<gene>
    <name evidence="1" type="primary">43</name>
    <name evidence="1" type="ORF">SEA_NYCEIRAE_43</name>
</gene>
<evidence type="ECO:0000313" key="2">
    <source>
        <dbReference type="Proteomes" id="UP000201968"/>
    </source>
</evidence>
<organism evidence="1 2">
    <name type="scientific">Gordonia phage Nyceirae</name>
    <dbReference type="NCBI Taxonomy" id="1887651"/>
    <lineage>
        <taxon>Viruses</taxon>
        <taxon>Duplodnaviria</taxon>
        <taxon>Heunggongvirae</taxon>
        <taxon>Uroviricota</taxon>
        <taxon>Caudoviricetes</taxon>
        <taxon>Nyceiraevirus</taxon>
        <taxon>Nyceiraevirus nyceirae</taxon>
    </lineage>
</organism>
<evidence type="ECO:0000313" key="1">
    <source>
        <dbReference type="EMBL" id="AON97406.1"/>
    </source>
</evidence>
<dbReference type="KEGG" id="vg:29078408"/>
<keyword evidence="2" id="KW-1185">Reference proteome</keyword>
<sequence length="107" mass="11331">MTAAKMPGEVSDALAQTHPTLSGAALDELAYGINRECAAQVLYEFTDGREGHRAGSFRVSLFVTMSKADPENMARLTIAFPAEALAFSVGQYVPNGLAALRKAANRG</sequence>